<dbReference type="InterPro" id="IPR000847">
    <property type="entry name" value="LysR_HTH_N"/>
</dbReference>
<dbReference type="Pfam" id="PF03466">
    <property type="entry name" value="LysR_substrate"/>
    <property type="match status" value="1"/>
</dbReference>
<dbReference type="CDD" id="cd08420">
    <property type="entry name" value="PBP2_CysL_like"/>
    <property type="match status" value="1"/>
</dbReference>
<evidence type="ECO:0000313" key="6">
    <source>
        <dbReference type="EMBL" id="SDK21062.1"/>
    </source>
</evidence>
<reference evidence="7" key="1">
    <citation type="submission" date="2016-10" db="EMBL/GenBank/DDBJ databases">
        <authorList>
            <person name="Varghese N."/>
            <person name="Submissions S."/>
        </authorList>
    </citation>
    <scope>NUCLEOTIDE SEQUENCE [LARGE SCALE GENOMIC DNA]</scope>
    <source>
        <strain evidence="7">CBMB127</strain>
    </source>
</reference>
<keyword evidence="3" id="KW-0238">DNA-binding</keyword>
<keyword evidence="4" id="KW-0804">Transcription</keyword>
<dbReference type="SUPFAM" id="SSF53850">
    <property type="entry name" value="Periplasmic binding protein-like II"/>
    <property type="match status" value="1"/>
</dbReference>
<dbReference type="Pfam" id="PF00126">
    <property type="entry name" value="HTH_1"/>
    <property type="match status" value="1"/>
</dbReference>
<name>A0A1G9A124_9PROT</name>
<dbReference type="NCBIfam" id="NF008095">
    <property type="entry name" value="PRK10837.1"/>
    <property type="match status" value="1"/>
</dbReference>
<feature type="domain" description="HTH lysR-type" evidence="5">
    <location>
        <begin position="1"/>
        <end position="60"/>
    </location>
</feature>
<dbReference type="EMBL" id="FNFX01000001">
    <property type="protein sequence ID" value="SDK21062.1"/>
    <property type="molecule type" value="Genomic_DNA"/>
</dbReference>
<dbReference type="GO" id="GO:0000976">
    <property type="term" value="F:transcription cis-regulatory region binding"/>
    <property type="evidence" value="ECO:0007669"/>
    <property type="project" value="TreeGrafter"/>
</dbReference>
<evidence type="ECO:0000256" key="2">
    <source>
        <dbReference type="ARBA" id="ARBA00023015"/>
    </source>
</evidence>
<dbReference type="OrthoDB" id="9808620at2"/>
<sequence>MKYTLRQLEIFVAISRTGSVSRACDQLALSQSAASTALIELEKQFGIQLFNRVGKTLRINETGQQLLPKAVELLDRAREIERMLQGQQGYGHLKIGATLTVGNYLVTLLAAKFLQQYPQSHIQLQVQNTRTIVEQIANHTLDLGMIEGECNQPDIAVAPWIADELVIFAAPTHPLAKAVQAGKTIQKTDLLLQPWIVREKGSGTRETFDRAFRQDYSRLNITLELEHTEAIKRAVESGLGIGCISRLALKDAFRRGSLVPIESPGLQFHRNFYFLWHRQKYQTGGIRQFMAFCEAFTQGATRSDLIDIPPVA</sequence>
<proteinExistence type="inferred from homology"/>
<dbReference type="PROSITE" id="PS50931">
    <property type="entry name" value="HTH_LYSR"/>
    <property type="match status" value="1"/>
</dbReference>
<dbReference type="Proteomes" id="UP000198629">
    <property type="component" value="Unassembled WGS sequence"/>
</dbReference>
<gene>
    <name evidence="6" type="ORF">SAMN05192566_0632</name>
</gene>
<keyword evidence="2" id="KW-0805">Transcription regulation</keyword>
<evidence type="ECO:0000256" key="3">
    <source>
        <dbReference type="ARBA" id="ARBA00023125"/>
    </source>
</evidence>
<accession>A0A1G9A124</accession>
<evidence type="ECO:0000256" key="4">
    <source>
        <dbReference type="ARBA" id="ARBA00023163"/>
    </source>
</evidence>
<dbReference type="FunFam" id="1.10.10.10:FF:000001">
    <property type="entry name" value="LysR family transcriptional regulator"/>
    <property type="match status" value="1"/>
</dbReference>
<protein>
    <submittedName>
        <fullName evidence="6">Transcriptional regulator, LysR family</fullName>
    </submittedName>
</protein>
<dbReference type="InterPro" id="IPR036390">
    <property type="entry name" value="WH_DNA-bd_sf"/>
</dbReference>
<organism evidence="6 7">
    <name type="scientific">Methylophilus rhizosphaerae</name>
    <dbReference type="NCBI Taxonomy" id="492660"/>
    <lineage>
        <taxon>Bacteria</taxon>
        <taxon>Pseudomonadati</taxon>
        <taxon>Pseudomonadota</taxon>
        <taxon>Betaproteobacteria</taxon>
        <taxon>Nitrosomonadales</taxon>
        <taxon>Methylophilaceae</taxon>
        <taxon>Methylophilus</taxon>
    </lineage>
</organism>
<evidence type="ECO:0000313" key="7">
    <source>
        <dbReference type="Proteomes" id="UP000198629"/>
    </source>
</evidence>
<dbReference type="STRING" id="492660.SAMN05192566_0632"/>
<dbReference type="GO" id="GO:0003700">
    <property type="term" value="F:DNA-binding transcription factor activity"/>
    <property type="evidence" value="ECO:0007669"/>
    <property type="project" value="InterPro"/>
</dbReference>
<dbReference type="PRINTS" id="PR00039">
    <property type="entry name" value="HTHLYSR"/>
</dbReference>
<dbReference type="AlphaFoldDB" id="A0A1G9A124"/>
<evidence type="ECO:0000259" key="5">
    <source>
        <dbReference type="PROSITE" id="PS50931"/>
    </source>
</evidence>
<evidence type="ECO:0000256" key="1">
    <source>
        <dbReference type="ARBA" id="ARBA00009437"/>
    </source>
</evidence>
<dbReference type="RefSeq" id="WP_091469739.1">
    <property type="nucleotide sequence ID" value="NZ_FNFX01000001.1"/>
</dbReference>
<dbReference type="PANTHER" id="PTHR30126:SF94">
    <property type="entry name" value="LYSR FAMILY TRANSCRIPTIONAL REGULATOR"/>
    <property type="match status" value="1"/>
</dbReference>
<dbReference type="Gene3D" id="1.10.10.10">
    <property type="entry name" value="Winged helix-like DNA-binding domain superfamily/Winged helix DNA-binding domain"/>
    <property type="match status" value="1"/>
</dbReference>
<dbReference type="InterPro" id="IPR036388">
    <property type="entry name" value="WH-like_DNA-bd_sf"/>
</dbReference>
<keyword evidence="7" id="KW-1185">Reference proteome</keyword>
<comment type="similarity">
    <text evidence="1">Belongs to the LysR transcriptional regulatory family.</text>
</comment>
<dbReference type="InterPro" id="IPR005119">
    <property type="entry name" value="LysR_subst-bd"/>
</dbReference>
<dbReference type="Gene3D" id="3.40.190.290">
    <property type="match status" value="1"/>
</dbReference>
<dbReference type="PANTHER" id="PTHR30126">
    <property type="entry name" value="HTH-TYPE TRANSCRIPTIONAL REGULATOR"/>
    <property type="match status" value="1"/>
</dbReference>
<dbReference type="SUPFAM" id="SSF46785">
    <property type="entry name" value="Winged helix' DNA-binding domain"/>
    <property type="match status" value="1"/>
</dbReference>